<protein>
    <submittedName>
        <fullName evidence="2">Uncharacterized protein</fullName>
    </submittedName>
</protein>
<feature type="compositionally biased region" description="Gly residues" evidence="1">
    <location>
        <begin position="1"/>
        <end position="11"/>
    </location>
</feature>
<organism evidence="2">
    <name type="scientific">Zea mays</name>
    <name type="common">Maize</name>
    <dbReference type="NCBI Taxonomy" id="4577"/>
    <lineage>
        <taxon>Eukaryota</taxon>
        <taxon>Viridiplantae</taxon>
        <taxon>Streptophyta</taxon>
        <taxon>Embryophyta</taxon>
        <taxon>Tracheophyta</taxon>
        <taxon>Spermatophyta</taxon>
        <taxon>Magnoliopsida</taxon>
        <taxon>Liliopsida</taxon>
        <taxon>Poales</taxon>
        <taxon>Poaceae</taxon>
        <taxon>PACMAD clade</taxon>
        <taxon>Panicoideae</taxon>
        <taxon>Andropogonodae</taxon>
        <taxon>Andropogoneae</taxon>
        <taxon>Tripsacinae</taxon>
        <taxon>Zea</taxon>
    </lineage>
</organism>
<evidence type="ECO:0000313" key="2">
    <source>
        <dbReference type="EMBL" id="ACG29430.1"/>
    </source>
</evidence>
<proteinExistence type="evidence at transcript level"/>
<dbReference type="EMBL" id="EU957312">
    <property type="protein sequence ID" value="ACG29430.1"/>
    <property type="molecule type" value="mRNA"/>
</dbReference>
<dbReference type="RefSeq" id="NP_001158968.1">
    <property type="nucleotide sequence ID" value="NM_001165496.2"/>
</dbReference>
<feature type="region of interest" description="Disordered" evidence="1">
    <location>
        <begin position="1"/>
        <end position="51"/>
    </location>
</feature>
<feature type="compositionally biased region" description="Low complexity" evidence="1">
    <location>
        <begin position="34"/>
        <end position="45"/>
    </location>
</feature>
<feature type="region of interest" description="Disordered" evidence="1">
    <location>
        <begin position="72"/>
        <end position="120"/>
    </location>
</feature>
<reference evidence="2" key="1">
    <citation type="journal article" date="2009" name="Plant Mol. Biol.">
        <title>Insights into corn genes derived from large-scale cDNA sequencing.</title>
        <authorList>
            <person name="Alexandrov N.N."/>
            <person name="Brover V.V."/>
            <person name="Freidin S."/>
            <person name="Troukhan M.E."/>
            <person name="Tatarinova T.V."/>
            <person name="Zhang H."/>
            <person name="Swaller T.J."/>
            <person name="Lu Y.P."/>
            <person name="Bouck J."/>
            <person name="Flavell R.B."/>
            <person name="Feldmann K.A."/>
        </authorList>
    </citation>
    <scope>NUCLEOTIDE SEQUENCE</scope>
</reference>
<sequence length="120" mass="11659">MEGDEGIGGRGGDCEDGREHAGGGPSGSDKRTARAAPTPRHAPVAGPAPTRPVARVAGAFDAAASMLGLAGKGEGNGVSGSTGAGRVAHGRRAKGDSHTPGAGGWAGVRADPQDMCHNVV</sequence>
<dbReference type="AlphaFoldDB" id="B6SX47"/>
<feature type="compositionally biased region" description="Basic and acidic residues" evidence="1">
    <location>
        <begin position="12"/>
        <end position="21"/>
    </location>
</feature>
<name>B6SX47_MAIZE</name>
<accession>B6SX47</accession>
<evidence type="ECO:0000256" key="1">
    <source>
        <dbReference type="SAM" id="MobiDB-lite"/>
    </source>
</evidence>
<feature type="compositionally biased region" description="Gly residues" evidence="1">
    <location>
        <begin position="72"/>
        <end position="83"/>
    </location>
</feature>
<dbReference type="GeneID" id="100303916"/>
<dbReference type="KEGG" id="zma:100303916"/>